<proteinExistence type="predicted"/>
<gene>
    <name evidence="3" type="primary">CSPG5</name>
    <name evidence="3" type="ORF">P7K49_030345</name>
</gene>
<feature type="compositionally biased region" description="Low complexity" evidence="1">
    <location>
        <begin position="1"/>
        <end position="14"/>
    </location>
</feature>
<evidence type="ECO:0000313" key="4">
    <source>
        <dbReference type="Proteomes" id="UP001266305"/>
    </source>
</evidence>
<evidence type="ECO:0000256" key="1">
    <source>
        <dbReference type="SAM" id="MobiDB-lite"/>
    </source>
</evidence>
<protein>
    <submittedName>
        <fullName evidence="3">Chondroitin sulfate proteoglycan 5</fullName>
    </submittedName>
</protein>
<dbReference type="InterPro" id="IPR010555">
    <property type="entry name" value="CSPG5_S_attach_dom"/>
</dbReference>
<feature type="domain" description="CSPG5 sulphate attachment" evidence="2">
    <location>
        <begin position="47"/>
        <end position="108"/>
    </location>
</feature>
<sequence>MLGSGEDSGTDSGTGLRGRLGERAGPGLEGSPARRPDTPPLALLPAAREAGSAVEAEELMKGSPAWEPRANDTREEAGPPAAGEDEASWTAPGGKLAGPEEALQASTARLTAQA</sequence>
<comment type="caution">
    <text evidence="3">The sequence shown here is derived from an EMBL/GenBank/DDBJ whole genome shotgun (WGS) entry which is preliminary data.</text>
</comment>
<accession>A0ABQ9U219</accession>
<dbReference type="Pfam" id="PF06566">
    <property type="entry name" value="Chon_Sulph_att"/>
    <property type="match status" value="1"/>
</dbReference>
<feature type="compositionally biased region" description="Low complexity" evidence="1">
    <location>
        <begin position="40"/>
        <end position="50"/>
    </location>
</feature>
<feature type="compositionally biased region" description="Polar residues" evidence="1">
    <location>
        <begin position="104"/>
        <end position="114"/>
    </location>
</feature>
<evidence type="ECO:0000313" key="3">
    <source>
        <dbReference type="EMBL" id="KAK2091061.1"/>
    </source>
</evidence>
<reference evidence="3 4" key="1">
    <citation type="submission" date="2023-05" db="EMBL/GenBank/DDBJ databases">
        <title>B98-5 Cell Line De Novo Hybrid Assembly: An Optical Mapping Approach.</title>
        <authorList>
            <person name="Kananen K."/>
            <person name="Auerbach J.A."/>
            <person name="Kautto E."/>
            <person name="Blachly J.S."/>
        </authorList>
    </citation>
    <scope>NUCLEOTIDE SEQUENCE [LARGE SCALE GENOMIC DNA]</scope>
    <source>
        <strain evidence="3">B95-8</strain>
        <tissue evidence="3">Cell line</tissue>
    </source>
</reference>
<dbReference type="EMBL" id="JASSZA010000016">
    <property type="protein sequence ID" value="KAK2091061.1"/>
    <property type="molecule type" value="Genomic_DNA"/>
</dbReference>
<evidence type="ECO:0000259" key="2">
    <source>
        <dbReference type="Pfam" id="PF06566"/>
    </source>
</evidence>
<organism evidence="3 4">
    <name type="scientific">Saguinus oedipus</name>
    <name type="common">Cotton-top tamarin</name>
    <name type="synonym">Oedipomidas oedipus</name>
    <dbReference type="NCBI Taxonomy" id="9490"/>
    <lineage>
        <taxon>Eukaryota</taxon>
        <taxon>Metazoa</taxon>
        <taxon>Chordata</taxon>
        <taxon>Craniata</taxon>
        <taxon>Vertebrata</taxon>
        <taxon>Euteleostomi</taxon>
        <taxon>Mammalia</taxon>
        <taxon>Eutheria</taxon>
        <taxon>Euarchontoglires</taxon>
        <taxon>Primates</taxon>
        <taxon>Haplorrhini</taxon>
        <taxon>Platyrrhini</taxon>
        <taxon>Cebidae</taxon>
        <taxon>Callitrichinae</taxon>
        <taxon>Saguinus</taxon>
    </lineage>
</organism>
<feature type="region of interest" description="Disordered" evidence="1">
    <location>
        <begin position="1"/>
        <end position="114"/>
    </location>
</feature>
<name>A0ABQ9U219_SAGOE</name>
<keyword evidence="4" id="KW-1185">Reference proteome</keyword>
<dbReference type="Proteomes" id="UP001266305">
    <property type="component" value="Unassembled WGS sequence"/>
</dbReference>